<keyword evidence="7" id="KW-0547">Nucleotide-binding</keyword>
<dbReference type="InterPro" id="IPR004358">
    <property type="entry name" value="Sig_transdc_His_kin-like_C"/>
</dbReference>
<evidence type="ECO:0000313" key="17">
    <source>
        <dbReference type="EMBL" id="EHP45173.1"/>
    </source>
</evidence>
<dbReference type="PROSITE" id="PS50109">
    <property type="entry name" value="HIS_KIN"/>
    <property type="match status" value="1"/>
</dbReference>
<comment type="catalytic activity">
    <reaction evidence="1">
        <text>ATP + protein L-histidine = ADP + protein N-phospho-L-histidine.</text>
        <dbReference type="EC" id="2.7.13.3"/>
    </reaction>
</comment>
<keyword evidence="15" id="KW-0732">Signal</keyword>
<evidence type="ECO:0000313" key="18">
    <source>
        <dbReference type="Proteomes" id="UP000004892"/>
    </source>
</evidence>
<comment type="subcellular location">
    <subcellularLocation>
        <location evidence="2">Membrane</location>
    </subcellularLocation>
</comment>
<accession>H1DL82</accession>
<dbReference type="PRINTS" id="PR00344">
    <property type="entry name" value="BCTRLSENSOR"/>
</dbReference>
<sequence>MIRHWVLRSVFFLFLFLQSTAGVFAEEHERPILIISSYNPETFQTSQNISEFLEEYKLLGGTHPVVIENMNCKSFSEAPLWKSYMKNIFDKYRGERRPALVILLGQEAWASYISQEQVMYEIPLLCGMVSRNAIILPDDTVDLKNWEPESLDVLQEQKIKVAGYLYDYDIEKNVQLIRDFYPNVQHIAFVSDNSYGGVTLQAYVKKEMQKFPDIDLILLDGRKHTIYTIVDKIAKLPENTVILMGTWRVDKNEGYFMRNATYSMMSANPKLPAFSMTSIGLGHWALGGYIPSYRTIGKDLARQANAVLEKKNGEIRKIIQFIPNRYEFDAHKLKEAGLSEKILPQGAKLLNKDISFWEKYRFQLTLIALAFLFLLVGFFITLYFYLRTKKLKDELEESEIELVAAKEKAEESDRLKSAFLANMSHEIRTPLNAIVGFSNVLVSDDFSEDERQRFVNIIQTNSDLLLRLINDILDISRLETGRLKFTYEKHDLIHLCRGILSTTACSRKGGVVYVFNPAVETFEIETDGQRLQQILINLLSNANKFTENGEIRLDLKIDEPGNKVFFSVTDTGCGIPLEKQQVIFDRFAKLNEYAQGTGLGLAICRITVNMLGGEIWVDKDYTGGARFVFTHPIHRP</sequence>
<evidence type="ECO:0000256" key="7">
    <source>
        <dbReference type="ARBA" id="ARBA00022741"/>
    </source>
</evidence>
<dbReference type="InterPro" id="IPR036890">
    <property type="entry name" value="HATPase_C_sf"/>
</dbReference>
<dbReference type="STRING" id="742817.HMPREF9449_03018"/>
<dbReference type="eggNOG" id="COG2205">
    <property type="taxonomic scope" value="Bacteria"/>
</dbReference>
<dbReference type="Pfam" id="PF00512">
    <property type="entry name" value="HisKA"/>
    <property type="match status" value="1"/>
</dbReference>
<dbReference type="AlphaFoldDB" id="H1DL82"/>
<evidence type="ECO:0000256" key="9">
    <source>
        <dbReference type="ARBA" id="ARBA00022840"/>
    </source>
</evidence>
<dbReference type="InterPro" id="IPR003661">
    <property type="entry name" value="HisK_dim/P_dom"/>
</dbReference>
<dbReference type="PANTHER" id="PTHR43711:SF31">
    <property type="entry name" value="HISTIDINE KINASE"/>
    <property type="match status" value="1"/>
</dbReference>
<dbReference type="InterPro" id="IPR003594">
    <property type="entry name" value="HATPase_dom"/>
</dbReference>
<evidence type="ECO:0000256" key="6">
    <source>
        <dbReference type="ARBA" id="ARBA00022692"/>
    </source>
</evidence>
<evidence type="ECO:0000256" key="3">
    <source>
        <dbReference type="ARBA" id="ARBA00012438"/>
    </source>
</evidence>
<protein>
    <recommendedName>
        <fullName evidence="3">histidine kinase</fullName>
        <ecNumber evidence="3">2.7.13.3</ecNumber>
    </recommendedName>
</protein>
<keyword evidence="8" id="KW-0418">Kinase</keyword>
<evidence type="ECO:0000256" key="1">
    <source>
        <dbReference type="ARBA" id="ARBA00000085"/>
    </source>
</evidence>
<evidence type="ECO:0000256" key="5">
    <source>
        <dbReference type="ARBA" id="ARBA00022679"/>
    </source>
</evidence>
<evidence type="ECO:0000256" key="11">
    <source>
        <dbReference type="ARBA" id="ARBA00023012"/>
    </source>
</evidence>
<dbReference type="CDD" id="cd00082">
    <property type="entry name" value="HisKA"/>
    <property type="match status" value="1"/>
</dbReference>
<dbReference type="Pfam" id="PF02518">
    <property type="entry name" value="HATPase_c"/>
    <property type="match status" value="1"/>
</dbReference>
<dbReference type="Proteomes" id="UP000004892">
    <property type="component" value="Unassembled WGS sequence"/>
</dbReference>
<keyword evidence="9" id="KW-0067">ATP-binding</keyword>
<evidence type="ECO:0000256" key="15">
    <source>
        <dbReference type="SAM" id="SignalP"/>
    </source>
</evidence>
<dbReference type="SMART" id="SM00387">
    <property type="entry name" value="HATPase_c"/>
    <property type="match status" value="1"/>
</dbReference>
<evidence type="ECO:0000256" key="8">
    <source>
        <dbReference type="ARBA" id="ARBA00022777"/>
    </source>
</evidence>
<name>H1DL82_9BACT</name>
<dbReference type="GO" id="GO:0016020">
    <property type="term" value="C:membrane"/>
    <property type="evidence" value="ECO:0007669"/>
    <property type="project" value="UniProtKB-SubCell"/>
</dbReference>
<dbReference type="InterPro" id="IPR005467">
    <property type="entry name" value="His_kinase_dom"/>
</dbReference>
<dbReference type="GO" id="GO:0005524">
    <property type="term" value="F:ATP binding"/>
    <property type="evidence" value="ECO:0007669"/>
    <property type="project" value="UniProtKB-KW"/>
</dbReference>
<feature type="transmembrane region" description="Helical" evidence="14">
    <location>
        <begin position="364"/>
        <end position="386"/>
    </location>
</feature>
<keyword evidence="6 14" id="KW-0812">Transmembrane</keyword>
<reference evidence="17 18" key="1">
    <citation type="submission" date="2012-01" db="EMBL/GenBank/DDBJ databases">
        <title>The Genome Sequence of Odoribacter laneus YIT 12061.</title>
        <authorList>
            <consortium name="The Broad Institute Genome Sequencing Platform"/>
            <person name="Earl A."/>
            <person name="Ward D."/>
            <person name="Feldgarden M."/>
            <person name="Gevers D."/>
            <person name="Morotomi M."/>
            <person name="Young S.K."/>
            <person name="Zeng Q."/>
            <person name="Gargeya S."/>
            <person name="Fitzgerald M."/>
            <person name="Haas B."/>
            <person name="Abouelleil A."/>
            <person name="Alvarado L."/>
            <person name="Arachchi H.M."/>
            <person name="Berlin A."/>
            <person name="Chapman S.B."/>
            <person name="Gearin G."/>
            <person name="Goldberg J."/>
            <person name="Griggs A."/>
            <person name="Gujja S."/>
            <person name="Hansen M."/>
            <person name="Heiman D."/>
            <person name="Howarth C."/>
            <person name="Larimer J."/>
            <person name="Lui A."/>
            <person name="MacDonald P.J.P."/>
            <person name="McCowen C."/>
            <person name="Montmayeur A."/>
            <person name="Murphy C."/>
            <person name="Neiman D."/>
            <person name="Pearson M."/>
            <person name="Priest M."/>
            <person name="Roberts A."/>
            <person name="Saif S."/>
            <person name="Shea T."/>
            <person name="Sisk P."/>
            <person name="Stolte C."/>
            <person name="Sykes S."/>
            <person name="Wortman J."/>
            <person name="Nusbaum C."/>
            <person name="Birren B."/>
        </authorList>
    </citation>
    <scope>NUCLEOTIDE SEQUENCE [LARGE SCALE GENOMIC DNA]</scope>
    <source>
        <strain evidence="17 18">YIT 12061</strain>
    </source>
</reference>
<dbReference type="InterPro" id="IPR050736">
    <property type="entry name" value="Sensor_HK_Regulatory"/>
</dbReference>
<evidence type="ECO:0000256" key="13">
    <source>
        <dbReference type="SAM" id="Coils"/>
    </source>
</evidence>
<keyword evidence="11" id="KW-0902">Two-component regulatory system</keyword>
<dbReference type="GO" id="GO:0000155">
    <property type="term" value="F:phosphorelay sensor kinase activity"/>
    <property type="evidence" value="ECO:0007669"/>
    <property type="project" value="InterPro"/>
</dbReference>
<gene>
    <name evidence="17" type="ORF">HMPREF9449_03018</name>
</gene>
<dbReference type="SUPFAM" id="SSF55874">
    <property type="entry name" value="ATPase domain of HSP90 chaperone/DNA topoisomerase II/histidine kinase"/>
    <property type="match status" value="1"/>
</dbReference>
<keyword evidence="18" id="KW-1185">Reference proteome</keyword>
<feature type="coiled-coil region" evidence="13">
    <location>
        <begin position="388"/>
        <end position="415"/>
    </location>
</feature>
<proteinExistence type="predicted"/>
<dbReference type="SUPFAM" id="SSF47384">
    <property type="entry name" value="Homodimeric domain of signal transducing histidine kinase"/>
    <property type="match status" value="1"/>
</dbReference>
<keyword evidence="10 14" id="KW-1133">Transmembrane helix</keyword>
<dbReference type="RefSeq" id="WP_009138161.1">
    <property type="nucleotide sequence ID" value="NZ_JH594598.1"/>
</dbReference>
<keyword evidence="4" id="KW-0597">Phosphoprotein</keyword>
<feature type="chain" id="PRO_5003550276" description="histidine kinase" evidence="15">
    <location>
        <begin position="22"/>
        <end position="636"/>
    </location>
</feature>
<feature type="domain" description="Histidine kinase" evidence="16">
    <location>
        <begin position="422"/>
        <end position="635"/>
    </location>
</feature>
<dbReference type="HOGENOM" id="CLU_000445_38_1_10"/>
<dbReference type="PANTHER" id="PTHR43711">
    <property type="entry name" value="TWO-COMPONENT HISTIDINE KINASE"/>
    <property type="match status" value="1"/>
</dbReference>
<keyword evidence="5" id="KW-0808">Transferase</keyword>
<dbReference type="EC" id="2.7.13.3" evidence="3"/>
<dbReference type="Gene3D" id="1.10.287.130">
    <property type="match status" value="1"/>
</dbReference>
<evidence type="ECO:0000256" key="10">
    <source>
        <dbReference type="ARBA" id="ARBA00022989"/>
    </source>
</evidence>
<comment type="caution">
    <text evidence="17">The sequence shown here is derived from an EMBL/GenBank/DDBJ whole genome shotgun (WGS) entry which is preliminary data.</text>
</comment>
<dbReference type="SMART" id="SM00388">
    <property type="entry name" value="HisKA"/>
    <property type="match status" value="1"/>
</dbReference>
<dbReference type="FunFam" id="1.10.287.130:FF:000004">
    <property type="entry name" value="Ethylene receptor 1"/>
    <property type="match status" value="1"/>
</dbReference>
<dbReference type="Gene3D" id="3.30.565.10">
    <property type="entry name" value="Histidine kinase-like ATPase, C-terminal domain"/>
    <property type="match status" value="1"/>
</dbReference>
<dbReference type="GeneID" id="98070536"/>
<keyword evidence="13" id="KW-0175">Coiled coil</keyword>
<evidence type="ECO:0000256" key="2">
    <source>
        <dbReference type="ARBA" id="ARBA00004370"/>
    </source>
</evidence>
<keyword evidence="12 14" id="KW-0472">Membrane</keyword>
<evidence type="ECO:0000256" key="12">
    <source>
        <dbReference type="ARBA" id="ARBA00023136"/>
    </source>
</evidence>
<dbReference type="PATRIC" id="fig|742817.3.peg.3227"/>
<dbReference type="EMBL" id="ADMC01000034">
    <property type="protein sequence ID" value="EHP45173.1"/>
    <property type="molecule type" value="Genomic_DNA"/>
</dbReference>
<evidence type="ECO:0000259" key="16">
    <source>
        <dbReference type="PROSITE" id="PS50109"/>
    </source>
</evidence>
<feature type="signal peptide" evidence="15">
    <location>
        <begin position="1"/>
        <end position="21"/>
    </location>
</feature>
<evidence type="ECO:0000256" key="4">
    <source>
        <dbReference type="ARBA" id="ARBA00022553"/>
    </source>
</evidence>
<organism evidence="17 18">
    <name type="scientific">Odoribacter laneus YIT 12061</name>
    <dbReference type="NCBI Taxonomy" id="742817"/>
    <lineage>
        <taxon>Bacteria</taxon>
        <taxon>Pseudomonadati</taxon>
        <taxon>Bacteroidota</taxon>
        <taxon>Bacteroidia</taxon>
        <taxon>Bacteroidales</taxon>
        <taxon>Odoribacteraceae</taxon>
        <taxon>Odoribacter</taxon>
    </lineage>
</organism>
<dbReference type="InterPro" id="IPR036097">
    <property type="entry name" value="HisK_dim/P_sf"/>
</dbReference>
<evidence type="ECO:0000256" key="14">
    <source>
        <dbReference type="SAM" id="Phobius"/>
    </source>
</evidence>